<proteinExistence type="predicted"/>
<sequence length="375" mass="41378">MTKQKKWFKRIGLALLALVLVLAAALTGYVGWLQSGYYRIPDGETLEITTPQLEPLAPGQEYTALTYNIGFGAYGPDYSFFMDTGTMADGTPVQGKWGKARNRESVLANTRGALETIAAQDADFLLLQEVDVKADRSHQVDQSAMLKDGLPGYGAVFACNFHTRYLLYPFHDPHGAVNAGLLTLSRYRIDEAVRRSYPVDESFFVKFTDLDRCFAQLRIPVEGGGELVLINSHMSAYDEGGTVRARQLEMLCDVMQTEYEKGNYVIVGGDFNHALGEGMAEAFESGQQLPGWVAQLTDADLPAGFSIRRAENEYQTPTCRTADLPWEPGVNYTTVLDGFIVSDNVSATAENIDTNFAYSDHNPVKLTFRLGQAAE</sequence>
<keyword evidence="2" id="KW-0255">Endonuclease</keyword>
<dbReference type="GO" id="GO:0004519">
    <property type="term" value="F:endonuclease activity"/>
    <property type="evidence" value="ECO:0007669"/>
    <property type="project" value="UniProtKB-KW"/>
</dbReference>
<dbReference type="GO" id="GO:0004527">
    <property type="term" value="F:exonuclease activity"/>
    <property type="evidence" value="ECO:0007669"/>
    <property type="project" value="UniProtKB-KW"/>
</dbReference>
<dbReference type="GO" id="GO:0016020">
    <property type="term" value="C:membrane"/>
    <property type="evidence" value="ECO:0007669"/>
    <property type="project" value="GOC"/>
</dbReference>
<dbReference type="InterPro" id="IPR005135">
    <property type="entry name" value="Endo/exonuclease/phosphatase"/>
</dbReference>
<dbReference type="EMBL" id="SLUM01000021">
    <property type="protein sequence ID" value="TCL54525.1"/>
    <property type="molecule type" value="Genomic_DNA"/>
</dbReference>
<accession>A0A4R1QQ84</accession>
<evidence type="ECO:0000259" key="1">
    <source>
        <dbReference type="Pfam" id="PF03372"/>
    </source>
</evidence>
<comment type="caution">
    <text evidence="2">The sequence shown here is derived from an EMBL/GenBank/DDBJ whole genome shotgun (WGS) entry which is preliminary data.</text>
</comment>
<dbReference type="Gene3D" id="3.60.10.10">
    <property type="entry name" value="Endonuclease/exonuclease/phosphatase"/>
    <property type="match status" value="1"/>
</dbReference>
<reference evidence="2 3" key="1">
    <citation type="submission" date="2019-03" db="EMBL/GenBank/DDBJ databases">
        <title>Genomic Encyclopedia of Type Strains, Phase IV (KMG-IV): sequencing the most valuable type-strain genomes for metagenomic binning, comparative biology and taxonomic classification.</title>
        <authorList>
            <person name="Goeker M."/>
        </authorList>
    </citation>
    <scope>NUCLEOTIDE SEQUENCE [LARGE SCALE GENOMIC DNA]</scope>
    <source>
        <strain evidence="2 3">DSM 100451</strain>
    </source>
</reference>
<dbReference type="SUPFAM" id="SSF56219">
    <property type="entry name" value="DNase I-like"/>
    <property type="match status" value="1"/>
</dbReference>
<dbReference type="Proteomes" id="UP000295184">
    <property type="component" value="Unassembled WGS sequence"/>
</dbReference>
<dbReference type="AlphaFoldDB" id="A0A4R1QQ84"/>
<keyword evidence="2" id="KW-0540">Nuclease</keyword>
<feature type="domain" description="Endonuclease/exonuclease/phosphatase" evidence="1">
    <location>
        <begin position="66"/>
        <end position="361"/>
    </location>
</feature>
<organism evidence="2 3">
    <name type="scientific">Allofournierella massiliensis</name>
    <dbReference type="NCBI Taxonomy" id="1650663"/>
    <lineage>
        <taxon>Bacteria</taxon>
        <taxon>Bacillati</taxon>
        <taxon>Bacillota</taxon>
        <taxon>Clostridia</taxon>
        <taxon>Eubacteriales</taxon>
        <taxon>Oscillospiraceae</taxon>
        <taxon>Allofournierella</taxon>
    </lineage>
</organism>
<dbReference type="InterPro" id="IPR051916">
    <property type="entry name" value="GPI-anchor_lipid_remodeler"/>
</dbReference>
<keyword evidence="2" id="KW-0378">Hydrolase</keyword>
<protein>
    <submittedName>
        <fullName evidence="2">Endonuclease/exonuclease/phosphatase family metal-dependent hydrolase</fullName>
    </submittedName>
</protein>
<name>A0A4R1QQ84_9FIRM</name>
<dbReference type="RefSeq" id="WP_058962874.1">
    <property type="nucleotide sequence ID" value="NZ_CABKVM010000011.1"/>
</dbReference>
<dbReference type="GO" id="GO:0006506">
    <property type="term" value="P:GPI anchor biosynthetic process"/>
    <property type="evidence" value="ECO:0007669"/>
    <property type="project" value="TreeGrafter"/>
</dbReference>
<keyword evidence="2" id="KW-0269">Exonuclease</keyword>
<dbReference type="STRING" id="1650663.GCA_001486665_00145"/>
<dbReference type="InterPro" id="IPR036691">
    <property type="entry name" value="Endo/exonu/phosph_ase_sf"/>
</dbReference>
<dbReference type="PANTHER" id="PTHR14859">
    <property type="entry name" value="CALCOFLUOR WHITE HYPERSENSITIVE PROTEIN PRECURSOR"/>
    <property type="match status" value="1"/>
</dbReference>
<evidence type="ECO:0000313" key="2">
    <source>
        <dbReference type="EMBL" id="TCL54525.1"/>
    </source>
</evidence>
<dbReference type="PANTHER" id="PTHR14859:SF1">
    <property type="entry name" value="PGAP2-INTERACTING PROTEIN"/>
    <property type="match status" value="1"/>
</dbReference>
<dbReference type="Pfam" id="PF03372">
    <property type="entry name" value="Exo_endo_phos"/>
    <property type="match status" value="1"/>
</dbReference>
<evidence type="ECO:0000313" key="3">
    <source>
        <dbReference type="Proteomes" id="UP000295184"/>
    </source>
</evidence>
<gene>
    <name evidence="2" type="ORF">EDD77_12129</name>
</gene>